<name>A0A8A0RIP2_9FIRM</name>
<evidence type="ECO:0000313" key="2">
    <source>
        <dbReference type="Proteomes" id="UP000662904"/>
    </source>
</evidence>
<evidence type="ECO:0008006" key="3">
    <source>
        <dbReference type="Google" id="ProtNLM"/>
    </source>
</evidence>
<protein>
    <recommendedName>
        <fullName evidence="3">Lipoprotein</fullName>
    </recommendedName>
</protein>
<dbReference type="AlphaFoldDB" id="A0A8A0RIP2"/>
<evidence type="ECO:0000313" key="1">
    <source>
        <dbReference type="EMBL" id="QSQ08155.1"/>
    </source>
</evidence>
<sequence>MKKHKKIAVVLVVFLLLIMTGCGKKNPKEMVIEALDNQLDTKSFTVKGKIDLGFDFNLDQDSITIEDQQMAAIFKNIGAEFEGKYQKDPQQQIMNMKLGFQGMNFEMDVYSKEQEIWMRIPMFPQYIYMNTEEMAEKQGIDIDMKKQQRLGEKLGKEFNREFFEALPEERFTIEKGENIEGNVKVDLITINLDMEDVRNILSLLIEKMKSEEYKDLFFGVFPTNQELVGAEGDMAAFFEELQKMIEIDNLVLKMGIDSKSFIRQEEIQGALTFKDPDNSKQTFKANFHILLNYDDFNRKIDFVYPDFEKEGVVNFEEMFGEPTRELEPEIELQYQSNL</sequence>
<accession>A0A8A0RIP2</accession>
<reference evidence="1" key="1">
    <citation type="submission" date="2020-07" db="EMBL/GenBank/DDBJ databases">
        <title>Koleobacter methoxysyntrophicus gen. nov., sp. nov., a novel anaerobic bacterium isolated from deep subsurface oil field and proposal of Koleobacterales ord. nov. in the phylum Firmicutes.</title>
        <authorList>
            <person name="Sakamoto S."/>
            <person name="Tamaki H."/>
        </authorList>
    </citation>
    <scope>NUCLEOTIDE SEQUENCE</scope>
    <source>
        <strain evidence="1">NRmbB1</strain>
    </source>
</reference>
<dbReference type="RefSeq" id="WP_206708388.1">
    <property type="nucleotide sequence ID" value="NZ_CP059066.1"/>
</dbReference>
<dbReference type="KEGG" id="kme:H0A61_00475"/>
<dbReference type="Proteomes" id="UP000662904">
    <property type="component" value="Chromosome"/>
</dbReference>
<keyword evidence="2" id="KW-1185">Reference proteome</keyword>
<proteinExistence type="predicted"/>
<gene>
    <name evidence="1" type="ORF">H0A61_00475</name>
</gene>
<organism evidence="1 2">
    <name type="scientific">Koleobacter methoxysyntrophicus</name>
    <dbReference type="NCBI Taxonomy" id="2751313"/>
    <lineage>
        <taxon>Bacteria</taxon>
        <taxon>Bacillati</taxon>
        <taxon>Bacillota</taxon>
        <taxon>Clostridia</taxon>
        <taxon>Koleobacterales</taxon>
        <taxon>Koleobacteraceae</taxon>
        <taxon>Koleobacter</taxon>
    </lineage>
</organism>
<dbReference type="PROSITE" id="PS51257">
    <property type="entry name" value="PROKAR_LIPOPROTEIN"/>
    <property type="match status" value="1"/>
</dbReference>
<dbReference type="EMBL" id="CP059066">
    <property type="protein sequence ID" value="QSQ08155.1"/>
    <property type="molecule type" value="Genomic_DNA"/>
</dbReference>